<evidence type="ECO:0000313" key="3">
    <source>
        <dbReference type="Proteomes" id="UP000623467"/>
    </source>
</evidence>
<evidence type="ECO:0000313" key="2">
    <source>
        <dbReference type="EMBL" id="KAF7370389.1"/>
    </source>
</evidence>
<protein>
    <submittedName>
        <fullName evidence="2">BTB domain-containing protein</fullName>
    </submittedName>
</protein>
<dbReference type="OrthoDB" id="3027208at2759"/>
<comment type="caution">
    <text evidence="2">The sequence shown here is derived from an EMBL/GenBank/DDBJ whole genome shotgun (WGS) entry which is preliminary data.</text>
</comment>
<dbReference type="InterPro" id="IPR011333">
    <property type="entry name" value="SKP1/BTB/POZ_sf"/>
</dbReference>
<feature type="domain" description="BTB" evidence="1">
    <location>
        <begin position="209"/>
        <end position="273"/>
    </location>
</feature>
<dbReference type="InterPro" id="IPR000210">
    <property type="entry name" value="BTB/POZ_dom"/>
</dbReference>
<dbReference type="SMART" id="SM00225">
    <property type="entry name" value="BTB"/>
    <property type="match status" value="1"/>
</dbReference>
<name>A0A8H7DCG7_9AGAR</name>
<keyword evidence="3" id="KW-1185">Reference proteome</keyword>
<gene>
    <name evidence="2" type="ORF">MSAN_00670400</name>
</gene>
<dbReference type="Proteomes" id="UP000623467">
    <property type="component" value="Unassembled WGS sequence"/>
</dbReference>
<dbReference type="SUPFAM" id="SSF54695">
    <property type="entry name" value="POZ domain"/>
    <property type="match status" value="1"/>
</dbReference>
<reference evidence="2" key="1">
    <citation type="submission" date="2020-05" db="EMBL/GenBank/DDBJ databases">
        <title>Mycena genomes resolve the evolution of fungal bioluminescence.</title>
        <authorList>
            <person name="Tsai I.J."/>
        </authorList>
    </citation>
    <scope>NUCLEOTIDE SEQUENCE</scope>
    <source>
        <strain evidence="2">160909Yilan</strain>
    </source>
</reference>
<accession>A0A8H7DCG7</accession>
<dbReference type="Pfam" id="PF00651">
    <property type="entry name" value="BTB"/>
    <property type="match status" value="1"/>
</dbReference>
<dbReference type="CDD" id="cd18186">
    <property type="entry name" value="BTB_POZ_ZBTB_KLHL-like"/>
    <property type="match status" value="1"/>
</dbReference>
<dbReference type="PROSITE" id="PS50097">
    <property type="entry name" value="BTB"/>
    <property type="match status" value="1"/>
</dbReference>
<dbReference type="Gene3D" id="3.30.710.10">
    <property type="entry name" value="Potassium Channel Kv1.1, Chain A"/>
    <property type="match status" value="1"/>
</dbReference>
<organism evidence="2 3">
    <name type="scientific">Mycena sanguinolenta</name>
    <dbReference type="NCBI Taxonomy" id="230812"/>
    <lineage>
        <taxon>Eukaryota</taxon>
        <taxon>Fungi</taxon>
        <taxon>Dikarya</taxon>
        <taxon>Basidiomycota</taxon>
        <taxon>Agaricomycotina</taxon>
        <taxon>Agaricomycetes</taxon>
        <taxon>Agaricomycetidae</taxon>
        <taxon>Agaricales</taxon>
        <taxon>Marasmiineae</taxon>
        <taxon>Mycenaceae</taxon>
        <taxon>Mycena</taxon>
    </lineage>
</organism>
<sequence length="502" mass="56029">MGRLSFGGRSTTIGPYRGWMVDLVSLASENNILSILPSAYYWVLEQHSLGSLFDGIPRPDGTVASLSSLDLRRCVVAREKLLSKQFQQGYTVGWVRWESEFSDNCTNSVQCRRQRGLILTAFLAIRSDNVAFRILCSTIALCECDFVLLAHQTLPRAIHAKVKLAKAPIRNTISGTSLASPPPMSSPLAKRQRTENASIKRSERWLDDGNVVLQAGNTQFRVHWSILALHSSVFRDMQGLPQPPDQPTVDDCPIVELSGDDPEDVEHILKALYIPKFHCQTTLPLAVVGAFIRLGRKYDFKDLLDSAVARIMSEFPATLKEYDTLIQLGGCMTIDRHRGWTIDSISLASENNILSALPCAYYRALNQNGLGTLFDGIPRNDGTLASLSSPDLRKCVVAREKLLSKQMQEGYTFGWTREASGDCTELELCRLARERLPRAFSDKPFLDAFSTASPDCLAPEYKLCRACTRHAIESMAAGRRKMWEELPAIFDLPPWGELKNDI</sequence>
<proteinExistence type="predicted"/>
<evidence type="ECO:0000259" key="1">
    <source>
        <dbReference type="PROSITE" id="PS50097"/>
    </source>
</evidence>
<dbReference type="AlphaFoldDB" id="A0A8H7DCG7"/>
<dbReference type="EMBL" id="JACAZH010000004">
    <property type="protein sequence ID" value="KAF7370389.1"/>
    <property type="molecule type" value="Genomic_DNA"/>
</dbReference>